<protein>
    <submittedName>
        <fullName evidence="9">Carbohydrate ABC transporter membrane protein 1, CUT1 family</fullName>
    </submittedName>
</protein>
<keyword evidence="6 7" id="KW-0472">Membrane</keyword>
<dbReference type="Proteomes" id="UP000199258">
    <property type="component" value="Unassembled WGS sequence"/>
</dbReference>
<dbReference type="PANTHER" id="PTHR30193:SF37">
    <property type="entry name" value="INNER MEMBRANE ABC TRANSPORTER PERMEASE PROTEIN YCJO"/>
    <property type="match status" value="1"/>
</dbReference>
<evidence type="ECO:0000256" key="7">
    <source>
        <dbReference type="RuleBase" id="RU363032"/>
    </source>
</evidence>
<evidence type="ECO:0000256" key="3">
    <source>
        <dbReference type="ARBA" id="ARBA00022475"/>
    </source>
</evidence>
<organism evidence="9 10">
    <name type="scientific">Arthrobacter subterraneus</name>
    <dbReference type="NCBI Taxonomy" id="335973"/>
    <lineage>
        <taxon>Bacteria</taxon>
        <taxon>Bacillati</taxon>
        <taxon>Actinomycetota</taxon>
        <taxon>Actinomycetes</taxon>
        <taxon>Micrococcales</taxon>
        <taxon>Micrococcaceae</taxon>
        <taxon>Arthrobacter</taxon>
    </lineage>
</organism>
<feature type="transmembrane region" description="Helical" evidence="7">
    <location>
        <begin position="293"/>
        <end position="315"/>
    </location>
</feature>
<evidence type="ECO:0000256" key="2">
    <source>
        <dbReference type="ARBA" id="ARBA00022448"/>
    </source>
</evidence>
<keyword evidence="5 7" id="KW-1133">Transmembrane helix</keyword>
<dbReference type="Pfam" id="PF00528">
    <property type="entry name" value="BPD_transp_1"/>
    <property type="match status" value="1"/>
</dbReference>
<dbReference type="SUPFAM" id="SSF161098">
    <property type="entry name" value="MetI-like"/>
    <property type="match status" value="1"/>
</dbReference>
<feature type="transmembrane region" description="Helical" evidence="7">
    <location>
        <begin position="232"/>
        <end position="257"/>
    </location>
</feature>
<comment type="subcellular location">
    <subcellularLocation>
        <location evidence="1 7">Cell membrane</location>
        <topology evidence="1 7">Multi-pass membrane protein</topology>
    </subcellularLocation>
</comment>
<evidence type="ECO:0000259" key="8">
    <source>
        <dbReference type="PROSITE" id="PS50928"/>
    </source>
</evidence>
<dbReference type="EMBL" id="FNDT01000010">
    <property type="protein sequence ID" value="SDI36555.1"/>
    <property type="molecule type" value="Genomic_DNA"/>
</dbReference>
<dbReference type="PROSITE" id="PS50928">
    <property type="entry name" value="ABC_TM1"/>
    <property type="match status" value="1"/>
</dbReference>
<evidence type="ECO:0000313" key="9">
    <source>
        <dbReference type="EMBL" id="SDI36555.1"/>
    </source>
</evidence>
<evidence type="ECO:0000313" key="10">
    <source>
        <dbReference type="Proteomes" id="UP000199258"/>
    </source>
</evidence>
<keyword evidence="10" id="KW-1185">Reference proteome</keyword>
<evidence type="ECO:0000256" key="4">
    <source>
        <dbReference type="ARBA" id="ARBA00022692"/>
    </source>
</evidence>
<dbReference type="GO" id="GO:0005886">
    <property type="term" value="C:plasma membrane"/>
    <property type="evidence" value="ECO:0007669"/>
    <property type="project" value="UniProtKB-SubCell"/>
</dbReference>
<dbReference type="InterPro" id="IPR000515">
    <property type="entry name" value="MetI-like"/>
</dbReference>
<evidence type="ECO:0000256" key="5">
    <source>
        <dbReference type="ARBA" id="ARBA00022989"/>
    </source>
</evidence>
<dbReference type="OrthoDB" id="9804629at2"/>
<proteinExistence type="inferred from homology"/>
<name>A0A1G8JZE8_9MICC</name>
<keyword evidence="4 7" id="KW-0812">Transmembrane</keyword>
<dbReference type="InterPro" id="IPR051393">
    <property type="entry name" value="ABC_transporter_permease"/>
</dbReference>
<sequence>MFVTVSAPSAAAAPAEGAGAAPAEASAPVVRRSRFRPQSLLPYLYVLPGTAFLILWTYSPLAQTFGLSFYDWNLLPTSPKTFVGGSNYAEVLALPELHTALLNTVVYIAAFFVFSLVLPIAIAVMSRQVRGRMRTFYQALIFVPFLITPVATSAVWRWLFAEQGAFATVLAHFGVDMPNVFRDPDLAIWAVIVIVGWQMLGFGVLVIAAGFAGISPEYGQAAALDGAGAGRIFGRITLPLLSPTLVFLSLMTILLAAQWTYPIIDLLTQGGPTNSTTNIYYLLYQFGFQNFDVGISSAAGVIFFVGFGVIALIFLELQERLSFYDN</sequence>
<gene>
    <name evidence="9" type="ORF">SAMN04488693_1109</name>
</gene>
<keyword evidence="3" id="KW-1003">Cell membrane</keyword>
<feature type="domain" description="ABC transmembrane type-1" evidence="8">
    <location>
        <begin position="101"/>
        <end position="314"/>
    </location>
</feature>
<evidence type="ECO:0000256" key="1">
    <source>
        <dbReference type="ARBA" id="ARBA00004651"/>
    </source>
</evidence>
<reference evidence="9 10" key="1">
    <citation type="submission" date="2016-10" db="EMBL/GenBank/DDBJ databases">
        <authorList>
            <person name="de Groot N.N."/>
        </authorList>
    </citation>
    <scope>NUCLEOTIDE SEQUENCE [LARGE SCALE GENOMIC DNA]</scope>
    <source>
        <strain evidence="9 10">NP_1H</strain>
    </source>
</reference>
<dbReference type="RefSeq" id="WP_062637302.1">
    <property type="nucleotide sequence ID" value="NZ_FNDT01000010.1"/>
</dbReference>
<feature type="transmembrane region" description="Helical" evidence="7">
    <location>
        <begin position="40"/>
        <end position="58"/>
    </location>
</feature>
<dbReference type="CDD" id="cd06261">
    <property type="entry name" value="TM_PBP2"/>
    <property type="match status" value="1"/>
</dbReference>
<dbReference type="GO" id="GO:0055085">
    <property type="term" value="P:transmembrane transport"/>
    <property type="evidence" value="ECO:0007669"/>
    <property type="project" value="InterPro"/>
</dbReference>
<feature type="transmembrane region" description="Helical" evidence="7">
    <location>
        <begin position="104"/>
        <end position="124"/>
    </location>
</feature>
<dbReference type="Gene3D" id="1.10.3720.10">
    <property type="entry name" value="MetI-like"/>
    <property type="match status" value="1"/>
</dbReference>
<keyword evidence="2 7" id="KW-0813">Transport</keyword>
<accession>A0A1G8JZE8</accession>
<dbReference type="AlphaFoldDB" id="A0A1G8JZE8"/>
<dbReference type="STRING" id="335973.SAMN04488693_1109"/>
<evidence type="ECO:0000256" key="6">
    <source>
        <dbReference type="ARBA" id="ARBA00023136"/>
    </source>
</evidence>
<feature type="transmembrane region" description="Helical" evidence="7">
    <location>
        <begin position="136"/>
        <end position="159"/>
    </location>
</feature>
<dbReference type="PANTHER" id="PTHR30193">
    <property type="entry name" value="ABC TRANSPORTER PERMEASE PROTEIN"/>
    <property type="match status" value="1"/>
</dbReference>
<dbReference type="InterPro" id="IPR035906">
    <property type="entry name" value="MetI-like_sf"/>
</dbReference>
<comment type="similarity">
    <text evidence="7">Belongs to the binding-protein-dependent transport system permease family.</text>
</comment>
<feature type="transmembrane region" description="Helical" evidence="7">
    <location>
        <begin position="186"/>
        <end position="211"/>
    </location>
</feature>